<gene>
    <name evidence="2" type="ORF">THRCLA_06031</name>
</gene>
<feature type="transmembrane region" description="Helical" evidence="1">
    <location>
        <begin position="190"/>
        <end position="214"/>
    </location>
</feature>
<proteinExistence type="predicted"/>
<evidence type="ECO:0000256" key="1">
    <source>
        <dbReference type="SAM" id="Phobius"/>
    </source>
</evidence>
<dbReference type="PANTHER" id="PTHR13146:SF3">
    <property type="entry name" value="EAMA DOMAIN-CONTAINING PROTEIN"/>
    <property type="match status" value="1"/>
</dbReference>
<feature type="transmembrane region" description="Helical" evidence="1">
    <location>
        <begin position="32"/>
        <end position="55"/>
    </location>
</feature>
<feature type="transmembrane region" description="Helical" evidence="1">
    <location>
        <begin position="292"/>
        <end position="310"/>
    </location>
</feature>
<feature type="transmembrane region" description="Helical" evidence="1">
    <location>
        <begin position="226"/>
        <end position="248"/>
    </location>
</feature>
<dbReference type="EMBL" id="JNBS01001718">
    <property type="protein sequence ID" value="OQS00310.1"/>
    <property type="molecule type" value="Genomic_DNA"/>
</dbReference>
<dbReference type="AlphaFoldDB" id="A0A1V9ZRA8"/>
<keyword evidence="1" id="KW-0812">Transmembrane</keyword>
<evidence type="ECO:0000313" key="2">
    <source>
        <dbReference type="EMBL" id="OQS00310.1"/>
    </source>
</evidence>
<evidence type="ECO:0000313" key="3">
    <source>
        <dbReference type="Proteomes" id="UP000243217"/>
    </source>
</evidence>
<feature type="transmembrane region" description="Helical" evidence="1">
    <location>
        <begin position="133"/>
        <end position="149"/>
    </location>
</feature>
<keyword evidence="3" id="KW-1185">Reference proteome</keyword>
<dbReference type="OrthoDB" id="29773at2759"/>
<reference evidence="2 3" key="1">
    <citation type="journal article" date="2014" name="Genome Biol. Evol.">
        <title>The secreted proteins of Achlya hypogyna and Thraustotheca clavata identify the ancestral oomycete secretome and reveal gene acquisitions by horizontal gene transfer.</title>
        <authorList>
            <person name="Misner I."/>
            <person name="Blouin N."/>
            <person name="Leonard G."/>
            <person name="Richards T.A."/>
            <person name="Lane C.E."/>
        </authorList>
    </citation>
    <scope>NUCLEOTIDE SEQUENCE [LARGE SCALE GENOMIC DNA]</scope>
    <source>
        <strain evidence="2 3">ATCC 34112</strain>
    </source>
</reference>
<dbReference type="Proteomes" id="UP000243217">
    <property type="component" value="Unassembled WGS sequence"/>
</dbReference>
<comment type="caution">
    <text evidence="2">The sequence shown here is derived from an EMBL/GenBank/DDBJ whole genome shotgun (WGS) entry which is preliminary data.</text>
</comment>
<dbReference type="PANTHER" id="PTHR13146">
    <property type="match status" value="1"/>
</dbReference>
<protein>
    <submittedName>
        <fullName evidence="2">Drug/Metabolite Transporter (DMT) Superfamily</fullName>
    </submittedName>
</protein>
<keyword evidence="1" id="KW-0472">Membrane</keyword>
<feature type="transmembrane region" description="Helical" evidence="1">
    <location>
        <begin position="161"/>
        <end position="178"/>
    </location>
</feature>
<sequence>MLMKEVSKSGVALLLGTASALSLKITYGLENGFIPLLQTGLVFLAMALLLPVYYLTNVWHSNQVVVTLDRKKLVQLCRPAAIDVLATALGMGGLMYLAPSIHKLLQYGVMPIVAIIRSLAMKDVFMPVSWSSVILYTIAIGIIALSVIYRDNATSAMATEGLLLLAGSCLVQSVLFIVDADPVGTLPPLVGIGVQGLWGCIILILFVYPIAYFTSFENIFDSVASIYSSWGLILSTLTTVLTTTAFHISAINVLYDLDDVYSFILATGLAPSVWIVGLILEYTTALPLGAAWAGWSSVCQLFGMGLLLYATTLVHDEAPELPCGDSHRVFAYSASGVVPEPCLSNRVVDYGAFKAADYKSRRSFVI</sequence>
<organism evidence="2 3">
    <name type="scientific">Thraustotheca clavata</name>
    <dbReference type="NCBI Taxonomy" id="74557"/>
    <lineage>
        <taxon>Eukaryota</taxon>
        <taxon>Sar</taxon>
        <taxon>Stramenopiles</taxon>
        <taxon>Oomycota</taxon>
        <taxon>Saprolegniomycetes</taxon>
        <taxon>Saprolegniales</taxon>
        <taxon>Achlyaceae</taxon>
        <taxon>Thraustotheca</taxon>
    </lineage>
</organism>
<accession>A0A1V9ZRA8</accession>
<keyword evidence="1" id="KW-1133">Transmembrane helix</keyword>
<feature type="transmembrane region" description="Helical" evidence="1">
    <location>
        <begin position="260"/>
        <end position="280"/>
    </location>
</feature>
<name>A0A1V9ZRA8_9STRA</name>
<feature type="transmembrane region" description="Helical" evidence="1">
    <location>
        <begin position="76"/>
        <end position="98"/>
    </location>
</feature>
<dbReference type="GO" id="GO:0016020">
    <property type="term" value="C:membrane"/>
    <property type="evidence" value="ECO:0007669"/>
    <property type="project" value="TreeGrafter"/>
</dbReference>